<proteinExistence type="predicted"/>
<keyword evidence="1" id="KW-1133">Transmembrane helix</keyword>
<sequence>RVSVDFIYVRYTLLFSARYSDIVTVLFSLFIIEVGFPEWIVTIYRLVHFAFKQNQFQQVITQERMHQSPQYKQIDPNSSLYPPLQLSDPEHLPLHLFFFINLLSFPHEWHLDPLGHLFGHLLNDLFQLIELLRGLYSADLDLKQDFLVFLLFQQLFQIVLLQTTLQSANEVAFYLFIRLLRDLNLRFQVAFELLLSQILSLQNQIEDFDVVSVFPVQNNLLSWDLDAELGQQLGDLLSIVVWVFLLKHLVLYCHKQLLKLENHRIRLQPLVGQVLSEIYVFVLQTGVLHHKGLIRILQQVKQLFLRQIRLKRLVYLYLRQRRYLQLWLRGSQASDVFVGFFE</sequence>
<protein>
    <submittedName>
        <fullName evidence="2">Uncharacterized protein</fullName>
    </submittedName>
</protein>
<feature type="non-terminal residue" evidence="2">
    <location>
        <position position="1"/>
    </location>
</feature>
<evidence type="ECO:0000256" key="1">
    <source>
        <dbReference type="SAM" id="Phobius"/>
    </source>
</evidence>
<name>A0A146JWW4_9EUKA</name>
<gene>
    <name evidence="2" type="ORF">TPC1_31558</name>
</gene>
<feature type="transmembrane region" description="Helical" evidence="1">
    <location>
        <begin position="22"/>
        <end position="47"/>
    </location>
</feature>
<dbReference type="EMBL" id="GDID01007659">
    <property type="protein sequence ID" value="JAP88947.1"/>
    <property type="molecule type" value="Transcribed_RNA"/>
</dbReference>
<accession>A0A146JWW4</accession>
<reference evidence="2" key="1">
    <citation type="submission" date="2015-07" db="EMBL/GenBank/DDBJ databases">
        <title>Adaptation to a free-living lifestyle via gene acquisitions in the diplomonad Trepomonas sp. PC1.</title>
        <authorList>
            <person name="Xu F."/>
            <person name="Jerlstrom-Hultqvist J."/>
            <person name="Kolisko M."/>
            <person name="Simpson A.G.B."/>
            <person name="Roger A.J."/>
            <person name="Svard S.G."/>
            <person name="Andersson J.O."/>
        </authorList>
    </citation>
    <scope>NUCLEOTIDE SEQUENCE</scope>
    <source>
        <strain evidence="2">PC1</strain>
    </source>
</reference>
<feature type="non-terminal residue" evidence="2">
    <location>
        <position position="342"/>
    </location>
</feature>
<organism evidence="2">
    <name type="scientific">Trepomonas sp. PC1</name>
    <dbReference type="NCBI Taxonomy" id="1076344"/>
    <lineage>
        <taxon>Eukaryota</taxon>
        <taxon>Metamonada</taxon>
        <taxon>Diplomonadida</taxon>
        <taxon>Hexamitidae</taxon>
        <taxon>Hexamitinae</taxon>
        <taxon>Trepomonas</taxon>
    </lineage>
</organism>
<dbReference type="AlphaFoldDB" id="A0A146JWW4"/>
<keyword evidence="1" id="KW-0472">Membrane</keyword>
<evidence type="ECO:0000313" key="2">
    <source>
        <dbReference type="EMBL" id="JAP88947.1"/>
    </source>
</evidence>
<keyword evidence="1" id="KW-0812">Transmembrane</keyword>